<dbReference type="AlphaFoldDB" id="A0A0L0QQM8"/>
<dbReference type="SUPFAM" id="SSF88659">
    <property type="entry name" value="Sigma3 and sigma4 domains of RNA polymerase sigma factors"/>
    <property type="match status" value="1"/>
</dbReference>
<proteinExistence type="predicted"/>
<feature type="domain" description="RNA polymerase sigma factor 70 region 4 type 2" evidence="1">
    <location>
        <begin position="124"/>
        <end position="174"/>
    </location>
</feature>
<sequence length="180" mass="21397">MNQPVIRNFLKDENNYILLKKVLEDPSDEENKKKLDNAFQNYYKGIKIIGYLSKLIYFYSIDYDKRRNNYKNKTVYPLKKESSSNIEQDFQQIFDIYISSTRDLTVNTFEKHQSLLEQIEDESLFQSLQHLKPTQLRILELIYSYGLKNKEVAEVLGKSEQTVSYNHRAALKKIKNVLVR</sequence>
<organism evidence="2 3">
    <name type="scientific">Virgibacillus pantothenticus</name>
    <dbReference type="NCBI Taxonomy" id="1473"/>
    <lineage>
        <taxon>Bacteria</taxon>
        <taxon>Bacillati</taxon>
        <taxon>Bacillota</taxon>
        <taxon>Bacilli</taxon>
        <taxon>Bacillales</taxon>
        <taxon>Bacillaceae</taxon>
        <taxon>Virgibacillus</taxon>
    </lineage>
</organism>
<dbReference type="GO" id="GO:0006352">
    <property type="term" value="P:DNA-templated transcription initiation"/>
    <property type="evidence" value="ECO:0007669"/>
    <property type="project" value="InterPro"/>
</dbReference>
<dbReference type="NCBIfam" id="TIGR02937">
    <property type="entry name" value="sigma70-ECF"/>
    <property type="match status" value="1"/>
</dbReference>
<dbReference type="Gene3D" id="1.10.10.10">
    <property type="entry name" value="Winged helix-like DNA-binding domain superfamily/Winged helix DNA-binding domain"/>
    <property type="match status" value="1"/>
</dbReference>
<keyword evidence="3" id="KW-1185">Reference proteome</keyword>
<protein>
    <recommendedName>
        <fullName evidence="1">RNA polymerase sigma factor 70 region 4 type 2 domain-containing protein</fullName>
    </recommendedName>
</protein>
<gene>
    <name evidence="2" type="ORF">AFK71_12775</name>
</gene>
<dbReference type="InterPro" id="IPR013324">
    <property type="entry name" value="RNA_pol_sigma_r3/r4-like"/>
</dbReference>
<dbReference type="InterPro" id="IPR036388">
    <property type="entry name" value="WH-like_DNA-bd_sf"/>
</dbReference>
<evidence type="ECO:0000313" key="2">
    <source>
        <dbReference type="EMBL" id="KNE20902.1"/>
    </source>
</evidence>
<reference evidence="3" key="1">
    <citation type="submission" date="2015-07" db="EMBL/GenBank/DDBJ databases">
        <title>Fjat-10053 dsm26.</title>
        <authorList>
            <person name="Liu B."/>
            <person name="Wang J."/>
            <person name="Zhu Y."/>
            <person name="Liu G."/>
            <person name="Chen Q."/>
            <person name="Chen Z."/>
            <person name="Lan J."/>
            <person name="Che J."/>
            <person name="Ge C."/>
            <person name="Shi H."/>
            <person name="Pan Z."/>
            <person name="Liu X."/>
        </authorList>
    </citation>
    <scope>NUCLEOTIDE SEQUENCE [LARGE SCALE GENOMIC DNA]</scope>
    <source>
        <strain evidence="3">DSM 26</strain>
    </source>
</reference>
<evidence type="ECO:0000313" key="3">
    <source>
        <dbReference type="Proteomes" id="UP000036780"/>
    </source>
</evidence>
<comment type="caution">
    <text evidence="2">The sequence shown here is derived from an EMBL/GenBank/DDBJ whole genome shotgun (WGS) entry which is preliminary data.</text>
</comment>
<accession>A0A0L0QQM8</accession>
<dbReference type="InterPro" id="IPR013249">
    <property type="entry name" value="RNA_pol_sigma70_r4_t2"/>
</dbReference>
<dbReference type="GO" id="GO:0003677">
    <property type="term" value="F:DNA binding"/>
    <property type="evidence" value="ECO:0007669"/>
    <property type="project" value="InterPro"/>
</dbReference>
<dbReference type="GO" id="GO:0016987">
    <property type="term" value="F:sigma factor activity"/>
    <property type="evidence" value="ECO:0007669"/>
    <property type="project" value="InterPro"/>
</dbReference>
<dbReference type="InterPro" id="IPR014284">
    <property type="entry name" value="RNA_pol_sigma-70_dom"/>
</dbReference>
<dbReference type="Pfam" id="PF08281">
    <property type="entry name" value="Sigma70_r4_2"/>
    <property type="match status" value="1"/>
</dbReference>
<dbReference type="PATRIC" id="fig|1473.5.peg.1134"/>
<dbReference type="Proteomes" id="UP000036780">
    <property type="component" value="Unassembled WGS sequence"/>
</dbReference>
<name>A0A0L0QQM8_VIRPA</name>
<evidence type="ECO:0000259" key="1">
    <source>
        <dbReference type="Pfam" id="PF08281"/>
    </source>
</evidence>
<dbReference type="EMBL" id="LGTO01000007">
    <property type="protein sequence ID" value="KNE20902.1"/>
    <property type="molecule type" value="Genomic_DNA"/>
</dbReference>